<dbReference type="RefSeq" id="WP_013682872.1">
    <property type="nucleotide sequence ID" value="NC_015320.1"/>
</dbReference>
<evidence type="ECO:0000313" key="1">
    <source>
        <dbReference type="EMBL" id="AEA46196.1"/>
    </source>
</evidence>
<dbReference type="Proteomes" id="UP000008136">
    <property type="component" value="Chromosome"/>
</dbReference>
<reference evidence="1 2" key="1">
    <citation type="submission" date="2011-03" db="EMBL/GenBank/DDBJ databases">
        <title>The complete genome of Archaeoglobus veneficus SNP6.</title>
        <authorList>
            <consortium name="US DOE Joint Genome Institute (JGI-PGF)"/>
            <person name="Lucas S."/>
            <person name="Copeland A."/>
            <person name="Lapidus A."/>
            <person name="Bruce D."/>
            <person name="Goodwin L."/>
            <person name="Pitluck S."/>
            <person name="Kyrpides N."/>
            <person name="Mavromatis K."/>
            <person name="Pagani I."/>
            <person name="Ivanova N."/>
            <person name="Mikhailova N."/>
            <person name="Lu M."/>
            <person name="Detter J.C."/>
            <person name="Tapia R."/>
            <person name="Han C."/>
            <person name="Land M."/>
            <person name="Hauser L."/>
            <person name="Markowitz V."/>
            <person name="Cheng J.-F."/>
            <person name="Hugenholtz P."/>
            <person name="Woyke T."/>
            <person name="Wu D."/>
            <person name="Spring S."/>
            <person name="Brambilla E."/>
            <person name="Klenk H.-P."/>
            <person name="Eisen J.A."/>
        </authorList>
    </citation>
    <scope>NUCLEOTIDE SEQUENCE [LARGE SCALE GENOMIC DNA]</scope>
    <source>
        <strain>SNP6</strain>
    </source>
</reference>
<gene>
    <name evidence="1" type="ordered locus">Arcve_0157</name>
</gene>
<dbReference type="STRING" id="693661.Arcve_0157"/>
<name>F2KN95_ARCVS</name>
<dbReference type="OrthoDB" id="55886at2157"/>
<dbReference type="InterPro" id="IPR019254">
    <property type="entry name" value="DUF2250"/>
</dbReference>
<dbReference type="HOGENOM" id="CLU_2140235_0_0_2"/>
<dbReference type="EMBL" id="CP002588">
    <property type="protein sequence ID" value="AEA46196.1"/>
    <property type="molecule type" value="Genomic_DNA"/>
</dbReference>
<protein>
    <recommendedName>
        <fullName evidence="3">DUF2250 domain-containing protein</fullName>
    </recommendedName>
</protein>
<evidence type="ECO:0008006" key="3">
    <source>
        <dbReference type="Google" id="ProtNLM"/>
    </source>
</evidence>
<organism evidence="1 2">
    <name type="scientific">Archaeoglobus veneficus (strain DSM 11195 / SNP6)</name>
    <dbReference type="NCBI Taxonomy" id="693661"/>
    <lineage>
        <taxon>Archaea</taxon>
        <taxon>Methanobacteriati</taxon>
        <taxon>Methanobacteriota</taxon>
        <taxon>Archaeoglobi</taxon>
        <taxon>Archaeoglobales</taxon>
        <taxon>Archaeoglobaceae</taxon>
        <taxon>Archaeoglobus</taxon>
    </lineage>
</organism>
<dbReference type="eggNOG" id="arCOG05388">
    <property type="taxonomic scope" value="Archaea"/>
</dbReference>
<keyword evidence="2" id="KW-1185">Reference proteome</keyword>
<dbReference type="AlphaFoldDB" id="F2KN95"/>
<dbReference type="Pfam" id="PF10007">
    <property type="entry name" value="DUF2250"/>
    <property type="match status" value="1"/>
</dbReference>
<dbReference type="GeneID" id="10393249"/>
<dbReference type="KEGG" id="ave:Arcve_0157"/>
<proteinExistence type="predicted"/>
<sequence length="115" mass="13213">MNPEENLDDLSRRVLLHLLIFGPDTPKLMGKRLLGERTNIDPPNIKEVCIKLCEMGLVKRRDGKTLPKRTPTSSIKPWIKIKAKSKETAKHGQYFELTKEGKKVAKAVRNNHERE</sequence>
<evidence type="ECO:0000313" key="2">
    <source>
        <dbReference type="Proteomes" id="UP000008136"/>
    </source>
</evidence>
<accession>F2KN95</accession>